<keyword evidence="3" id="KW-0067">ATP-binding</keyword>
<feature type="domain" description="ABC transporter" evidence="5">
    <location>
        <begin position="9"/>
        <end position="248"/>
    </location>
</feature>
<dbReference type="PROSITE" id="PS00211">
    <property type="entry name" value="ABC_TRANSPORTER_1"/>
    <property type="match status" value="1"/>
</dbReference>
<dbReference type="CDD" id="cd03255">
    <property type="entry name" value="ABC_MJ0796_LolCDE_FtsE"/>
    <property type="match status" value="1"/>
</dbReference>
<accession>Q12Y72</accession>
<evidence type="ECO:0000259" key="5">
    <source>
        <dbReference type="PROSITE" id="PS50893"/>
    </source>
</evidence>
<dbReference type="Pfam" id="PF00005">
    <property type="entry name" value="ABC_tran"/>
    <property type="match status" value="1"/>
</dbReference>
<keyword evidence="7" id="KW-1185">Reference proteome</keyword>
<proteinExistence type="predicted"/>
<dbReference type="HOGENOM" id="CLU_000604_1_22_2"/>
<dbReference type="EMBL" id="CP000300">
    <property type="protein sequence ID" value="ABE51604.1"/>
    <property type="molecule type" value="Genomic_DNA"/>
</dbReference>
<dbReference type="GO" id="GO:0098796">
    <property type="term" value="C:membrane protein complex"/>
    <property type="evidence" value="ECO:0007669"/>
    <property type="project" value="UniProtKB-ARBA"/>
</dbReference>
<dbReference type="PANTHER" id="PTHR24220">
    <property type="entry name" value="IMPORT ATP-BINDING PROTEIN"/>
    <property type="match status" value="1"/>
</dbReference>
<feature type="region of interest" description="Disordered" evidence="4">
    <location>
        <begin position="232"/>
        <end position="252"/>
    </location>
</feature>
<evidence type="ECO:0000256" key="3">
    <source>
        <dbReference type="ARBA" id="ARBA00022840"/>
    </source>
</evidence>
<dbReference type="Proteomes" id="UP000001979">
    <property type="component" value="Chromosome"/>
</dbReference>
<dbReference type="GO" id="GO:0005886">
    <property type="term" value="C:plasma membrane"/>
    <property type="evidence" value="ECO:0007669"/>
    <property type="project" value="TreeGrafter"/>
</dbReference>
<keyword evidence="2" id="KW-0547">Nucleotide-binding</keyword>
<dbReference type="GO" id="GO:0022857">
    <property type="term" value="F:transmembrane transporter activity"/>
    <property type="evidence" value="ECO:0007669"/>
    <property type="project" value="TreeGrafter"/>
</dbReference>
<dbReference type="InterPro" id="IPR015854">
    <property type="entry name" value="ABC_transpr_LolD-like"/>
</dbReference>
<dbReference type="PANTHER" id="PTHR24220:SF86">
    <property type="entry name" value="ABC TRANSPORTER ABCH.1"/>
    <property type="match status" value="1"/>
</dbReference>
<gene>
    <name evidence="6" type="ordered locus">Mbur_0633</name>
</gene>
<keyword evidence="1" id="KW-0813">Transport</keyword>
<dbReference type="SUPFAM" id="SSF52540">
    <property type="entry name" value="P-loop containing nucleoside triphosphate hydrolases"/>
    <property type="match status" value="1"/>
</dbReference>
<dbReference type="InterPro" id="IPR003593">
    <property type="entry name" value="AAA+_ATPase"/>
</dbReference>
<name>Q12Y72_METBU</name>
<dbReference type="InterPro" id="IPR017911">
    <property type="entry name" value="MacB-like_ATP-bd"/>
</dbReference>
<evidence type="ECO:0000256" key="1">
    <source>
        <dbReference type="ARBA" id="ARBA00022448"/>
    </source>
</evidence>
<dbReference type="GO" id="GO:0016887">
    <property type="term" value="F:ATP hydrolysis activity"/>
    <property type="evidence" value="ECO:0007669"/>
    <property type="project" value="InterPro"/>
</dbReference>
<dbReference type="InterPro" id="IPR003439">
    <property type="entry name" value="ABC_transporter-like_ATP-bd"/>
</dbReference>
<evidence type="ECO:0000313" key="6">
    <source>
        <dbReference type="EMBL" id="ABE51604.1"/>
    </source>
</evidence>
<protein>
    <submittedName>
        <fullName evidence="6">ABC transporter, ATPase subunit</fullName>
    </submittedName>
</protein>
<dbReference type="SMART" id="SM00382">
    <property type="entry name" value="AAA"/>
    <property type="match status" value="1"/>
</dbReference>
<dbReference type="PROSITE" id="PS50893">
    <property type="entry name" value="ABC_TRANSPORTER_2"/>
    <property type="match status" value="1"/>
</dbReference>
<reference evidence="7" key="1">
    <citation type="journal article" date="2009" name="ISME J.">
        <title>The genome sequence of the psychrophilic archaeon, Methanococcoides burtonii: the role of genome evolution in cold adaptation.</title>
        <authorList>
            <person name="Allen M.A."/>
            <person name="Lauro F.M."/>
            <person name="Williams T.J."/>
            <person name="Burg D."/>
            <person name="Siddiqui K.S."/>
            <person name="De Francisci D."/>
            <person name="Chong K.W."/>
            <person name="Pilak O."/>
            <person name="Chew H.H."/>
            <person name="De Maere M.Z."/>
            <person name="Ting L."/>
            <person name="Katrib M."/>
            <person name="Ng C."/>
            <person name="Sowers K.R."/>
            <person name="Galperin M.Y."/>
            <person name="Anderson I.J."/>
            <person name="Ivanova N."/>
            <person name="Dalin E."/>
            <person name="Martinez M."/>
            <person name="Lapidus A."/>
            <person name="Hauser L."/>
            <person name="Land M."/>
            <person name="Thomas T."/>
            <person name="Cavicchioli R."/>
        </authorList>
    </citation>
    <scope>NUCLEOTIDE SEQUENCE [LARGE SCALE GENOMIC DNA]</scope>
    <source>
        <strain evidence="7">DSM 6242 / NBRC 107633 / OCM 468 / ACE-M</strain>
    </source>
</reference>
<dbReference type="AlphaFoldDB" id="Q12Y72"/>
<dbReference type="GO" id="GO:0005524">
    <property type="term" value="F:ATP binding"/>
    <property type="evidence" value="ECO:0007669"/>
    <property type="project" value="UniProtKB-KW"/>
</dbReference>
<dbReference type="FunFam" id="3.40.50.300:FF:000032">
    <property type="entry name" value="Export ABC transporter ATP-binding protein"/>
    <property type="match status" value="1"/>
</dbReference>
<dbReference type="InterPro" id="IPR017871">
    <property type="entry name" value="ABC_transporter-like_CS"/>
</dbReference>
<evidence type="ECO:0000256" key="2">
    <source>
        <dbReference type="ARBA" id="ARBA00022741"/>
    </source>
</evidence>
<organism evidence="6 7">
    <name type="scientific">Methanococcoides burtonii (strain DSM 6242 / NBRC 107633 / OCM 468 / ACE-M)</name>
    <dbReference type="NCBI Taxonomy" id="259564"/>
    <lineage>
        <taxon>Archaea</taxon>
        <taxon>Methanobacteriati</taxon>
        <taxon>Methanobacteriota</taxon>
        <taxon>Stenosarchaea group</taxon>
        <taxon>Methanomicrobia</taxon>
        <taxon>Methanosarcinales</taxon>
        <taxon>Methanosarcinaceae</taxon>
        <taxon>Methanococcoides</taxon>
    </lineage>
</organism>
<dbReference type="STRING" id="259564.Mbur_0633"/>
<evidence type="ECO:0000313" key="7">
    <source>
        <dbReference type="Proteomes" id="UP000001979"/>
    </source>
</evidence>
<evidence type="ECO:0000256" key="4">
    <source>
        <dbReference type="SAM" id="MobiDB-lite"/>
    </source>
</evidence>
<dbReference type="Gene3D" id="3.40.50.300">
    <property type="entry name" value="P-loop containing nucleotide triphosphate hydrolases"/>
    <property type="match status" value="1"/>
</dbReference>
<dbReference type="InterPro" id="IPR027417">
    <property type="entry name" value="P-loop_NTPase"/>
</dbReference>
<dbReference type="KEGG" id="mbu:Mbur_0633"/>
<sequence length="252" mass="27930">MQDMTETLIEFRDVWKIYQMGEVQVDALKNVCIEIEHGEFTAIIGPSGSGKSTMMNLVGCLDVPSKGDIFLKSRNIADMTESDLSTLRGKTIGFVFQQYNLIPGMTALENVLLPLEIQEVEDDIALEKATEALELVGLSDKLSNRPSQLSGGQQQRVSIARSLACDPELILADEPTGALDSKTGRDVMGILYRLWKEKGKTIVMVTHDMDLAQYAARHIVLKDGMVVRDEINDNSSKNEDQNNNIPKKESLV</sequence>